<organism evidence="11 12">
    <name type="scientific">Rhypophila decipiens</name>
    <dbReference type="NCBI Taxonomy" id="261697"/>
    <lineage>
        <taxon>Eukaryota</taxon>
        <taxon>Fungi</taxon>
        <taxon>Dikarya</taxon>
        <taxon>Ascomycota</taxon>
        <taxon>Pezizomycotina</taxon>
        <taxon>Sordariomycetes</taxon>
        <taxon>Sordariomycetidae</taxon>
        <taxon>Sordariales</taxon>
        <taxon>Naviculisporaceae</taxon>
        <taxon>Rhypophila</taxon>
    </lineage>
</organism>
<dbReference type="PANTHER" id="PTHR35042">
    <property type="entry name" value="ANTHRONE OXYGENASE ENCC"/>
    <property type="match status" value="1"/>
</dbReference>
<comment type="similarity">
    <text evidence="2">Belongs to the tpcK family.</text>
</comment>
<keyword evidence="5" id="KW-0560">Oxidoreductase</keyword>
<dbReference type="EMBL" id="MU858244">
    <property type="protein sequence ID" value="KAK4208425.1"/>
    <property type="molecule type" value="Genomic_DNA"/>
</dbReference>
<keyword evidence="3 9" id="KW-0812">Transmembrane</keyword>
<evidence type="ECO:0000256" key="2">
    <source>
        <dbReference type="ARBA" id="ARBA00005986"/>
    </source>
</evidence>
<evidence type="ECO:0000256" key="3">
    <source>
        <dbReference type="ARBA" id="ARBA00022692"/>
    </source>
</evidence>
<evidence type="ECO:0000313" key="11">
    <source>
        <dbReference type="EMBL" id="KAK4208425.1"/>
    </source>
</evidence>
<comment type="caution">
    <text evidence="11">The sequence shown here is derived from an EMBL/GenBank/DDBJ whole genome shotgun (WGS) entry which is preliminary data.</text>
</comment>
<feature type="transmembrane region" description="Helical" evidence="9">
    <location>
        <begin position="252"/>
        <end position="270"/>
    </location>
</feature>
<evidence type="ECO:0000313" key="12">
    <source>
        <dbReference type="Proteomes" id="UP001301769"/>
    </source>
</evidence>
<evidence type="ECO:0000256" key="9">
    <source>
        <dbReference type="SAM" id="Phobius"/>
    </source>
</evidence>
<feature type="transmembrane region" description="Helical" evidence="9">
    <location>
        <begin position="221"/>
        <end position="240"/>
    </location>
</feature>
<evidence type="ECO:0000256" key="1">
    <source>
        <dbReference type="ARBA" id="ARBA00004141"/>
    </source>
</evidence>
<protein>
    <recommendedName>
        <fullName evidence="10">EthD domain-containing protein</fullName>
    </recommendedName>
</protein>
<sequence>MSQDLEIPPAPSGNADTQFLCLTICGYKKPGMSEEDYRHHMTKVSAPLTKDLMVKYGVKRWTQIHNTTETRLLMNRLYDHQMANLADFDCFSQVVFKSVDDYKKMKEDPWYKEHLVGDHEKFADTKRSLMTIGWITEFIRDGLTNMHARFRAHLGCREHGGRRVAAKVMGPPNLSAGHTCTHTYNTPGGPRAMTCLSLIGVPVFLDTTTSAPQLFSQWARMYHYGHQILPTMAVGTFLLYNYTAFRRRNKTFALAGVTTLLMLPFTWVFMVPTNNELFRLESVSKTAPELKGMAEAKDMVVRWAWLHLGRSLFPLVGALLGTFGGWAPNSK</sequence>
<name>A0AAN6XXG4_9PEZI</name>
<evidence type="ECO:0000256" key="8">
    <source>
        <dbReference type="ARBA" id="ARBA00034313"/>
    </source>
</evidence>
<dbReference type="SUPFAM" id="SSF54909">
    <property type="entry name" value="Dimeric alpha+beta barrel"/>
    <property type="match status" value="1"/>
</dbReference>
<dbReference type="GO" id="GO:0004497">
    <property type="term" value="F:monooxygenase activity"/>
    <property type="evidence" value="ECO:0007669"/>
    <property type="project" value="UniProtKB-KW"/>
</dbReference>
<keyword evidence="7 9" id="KW-0472">Membrane</keyword>
<evidence type="ECO:0000256" key="5">
    <source>
        <dbReference type="ARBA" id="ARBA00023002"/>
    </source>
</evidence>
<evidence type="ECO:0000256" key="6">
    <source>
        <dbReference type="ARBA" id="ARBA00023033"/>
    </source>
</evidence>
<keyword evidence="6" id="KW-0503">Monooxygenase</keyword>
<dbReference type="Gene3D" id="3.30.70.100">
    <property type="match status" value="1"/>
</dbReference>
<evidence type="ECO:0000259" key="10">
    <source>
        <dbReference type="Pfam" id="PF07110"/>
    </source>
</evidence>
<reference evidence="11" key="2">
    <citation type="submission" date="2023-05" db="EMBL/GenBank/DDBJ databases">
        <authorList>
            <consortium name="Lawrence Berkeley National Laboratory"/>
            <person name="Steindorff A."/>
            <person name="Hensen N."/>
            <person name="Bonometti L."/>
            <person name="Westerberg I."/>
            <person name="Brannstrom I.O."/>
            <person name="Guillou S."/>
            <person name="Cros-Aarteil S."/>
            <person name="Calhoun S."/>
            <person name="Haridas S."/>
            <person name="Kuo A."/>
            <person name="Mondo S."/>
            <person name="Pangilinan J."/>
            <person name="Riley R."/>
            <person name="Labutti K."/>
            <person name="Andreopoulos B."/>
            <person name="Lipzen A."/>
            <person name="Chen C."/>
            <person name="Yanf M."/>
            <person name="Daum C."/>
            <person name="Ng V."/>
            <person name="Clum A."/>
            <person name="Ohm R."/>
            <person name="Martin F."/>
            <person name="Silar P."/>
            <person name="Natvig D."/>
            <person name="Lalanne C."/>
            <person name="Gautier V."/>
            <person name="Ament-Velasquez S.L."/>
            <person name="Kruys A."/>
            <person name="Hutchinson M.I."/>
            <person name="Powell A.J."/>
            <person name="Barry K."/>
            <person name="Miller A.N."/>
            <person name="Grigoriev I.V."/>
            <person name="Debuchy R."/>
            <person name="Gladieux P."/>
            <person name="Thoren M.H."/>
            <person name="Johannesson H."/>
        </authorList>
    </citation>
    <scope>NUCLEOTIDE SEQUENCE</scope>
    <source>
        <strain evidence="11">PSN293</strain>
    </source>
</reference>
<comment type="similarity">
    <text evidence="8">Belongs to the anthrone oxygenase family.</text>
</comment>
<dbReference type="InterPro" id="IPR009799">
    <property type="entry name" value="EthD_dom"/>
</dbReference>
<gene>
    <name evidence="11" type="ORF">QBC37DRAFT_476044</name>
</gene>
<feature type="transmembrane region" description="Helical" evidence="9">
    <location>
        <begin position="303"/>
        <end position="327"/>
    </location>
</feature>
<dbReference type="GO" id="GO:0016020">
    <property type="term" value="C:membrane"/>
    <property type="evidence" value="ECO:0007669"/>
    <property type="project" value="UniProtKB-SubCell"/>
</dbReference>
<comment type="subcellular location">
    <subcellularLocation>
        <location evidence="1">Membrane</location>
        <topology evidence="1">Multi-pass membrane protein</topology>
    </subcellularLocation>
</comment>
<evidence type="ECO:0000256" key="4">
    <source>
        <dbReference type="ARBA" id="ARBA00022989"/>
    </source>
</evidence>
<dbReference type="PANTHER" id="PTHR35042:SF3">
    <property type="entry name" value="ANTHRONE OXYGENASE-RELATED"/>
    <property type="match status" value="1"/>
</dbReference>
<evidence type="ECO:0000256" key="7">
    <source>
        <dbReference type="ARBA" id="ARBA00023136"/>
    </source>
</evidence>
<dbReference type="Proteomes" id="UP001301769">
    <property type="component" value="Unassembled WGS sequence"/>
</dbReference>
<reference evidence="11" key="1">
    <citation type="journal article" date="2023" name="Mol. Phylogenet. Evol.">
        <title>Genome-scale phylogeny and comparative genomics of the fungal order Sordariales.</title>
        <authorList>
            <person name="Hensen N."/>
            <person name="Bonometti L."/>
            <person name="Westerberg I."/>
            <person name="Brannstrom I.O."/>
            <person name="Guillou S."/>
            <person name="Cros-Aarteil S."/>
            <person name="Calhoun S."/>
            <person name="Haridas S."/>
            <person name="Kuo A."/>
            <person name="Mondo S."/>
            <person name="Pangilinan J."/>
            <person name="Riley R."/>
            <person name="LaButti K."/>
            <person name="Andreopoulos B."/>
            <person name="Lipzen A."/>
            <person name="Chen C."/>
            <person name="Yan M."/>
            <person name="Daum C."/>
            <person name="Ng V."/>
            <person name="Clum A."/>
            <person name="Steindorff A."/>
            <person name="Ohm R.A."/>
            <person name="Martin F."/>
            <person name="Silar P."/>
            <person name="Natvig D.O."/>
            <person name="Lalanne C."/>
            <person name="Gautier V."/>
            <person name="Ament-Velasquez S.L."/>
            <person name="Kruys A."/>
            <person name="Hutchinson M.I."/>
            <person name="Powell A.J."/>
            <person name="Barry K."/>
            <person name="Miller A.N."/>
            <person name="Grigoriev I.V."/>
            <person name="Debuchy R."/>
            <person name="Gladieux P."/>
            <person name="Hiltunen Thoren M."/>
            <person name="Johannesson H."/>
        </authorList>
    </citation>
    <scope>NUCLEOTIDE SEQUENCE</scope>
    <source>
        <strain evidence="11">PSN293</strain>
    </source>
</reference>
<keyword evidence="12" id="KW-1185">Reference proteome</keyword>
<proteinExistence type="inferred from homology"/>
<accession>A0AAN6XXG4</accession>
<dbReference type="InterPro" id="IPR013901">
    <property type="entry name" value="Anthrone_oxy"/>
</dbReference>
<dbReference type="Pfam" id="PF08592">
    <property type="entry name" value="Anthrone_oxy"/>
    <property type="match status" value="1"/>
</dbReference>
<feature type="domain" description="EthD" evidence="10">
    <location>
        <begin position="29"/>
        <end position="125"/>
    </location>
</feature>
<dbReference type="InterPro" id="IPR011008">
    <property type="entry name" value="Dimeric_a/b-barrel"/>
</dbReference>
<keyword evidence="4 9" id="KW-1133">Transmembrane helix</keyword>
<dbReference type="AlphaFoldDB" id="A0AAN6XXG4"/>
<dbReference type="Pfam" id="PF07110">
    <property type="entry name" value="EthD"/>
    <property type="match status" value="1"/>
</dbReference>